<reference evidence="1 2" key="1">
    <citation type="journal article" date="2019" name="Int. J. Syst. Evol. Microbiol.">
        <title>Capsulimonas corticalis gen. nov., sp. nov., an aerobic capsulated bacterium, of a novel bacterial order, Capsulimonadales ord. nov., of the class Armatimonadia of the phylum Armatimonadetes.</title>
        <authorList>
            <person name="Li J."/>
            <person name="Kudo C."/>
            <person name="Tonouchi A."/>
        </authorList>
    </citation>
    <scope>NUCLEOTIDE SEQUENCE [LARGE SCALE GENOMIC DNA]</scope>
    <source>
        <strain evidence="1 2">AX-7</strain>
    </source>
</reference>
<evidence type="ECO:0000313" key="2">
    <source>
        <dbReference type="Proteomes" id="UP000287394"/>
    </source>
</evidence>
<keyword evidence="2" id="KW-1185">Reference proteome</keyword>
<dbReference type="AlphaFoldDB" id="A0A9N7L9T2"/>
<organism evidence="1 2">
    <name type="scientific">Capsulimonas corticalis</name>
    <dbReference type="NCBI Taxonomy" id="2219043"/>
    <lineage>
        <taxon>Bacteria</taxon>
        <taxon>Bacillati</taxon>
        <taxon>Armatimonadota</taxon>
        <taxon>Armatimonadia</taxon>
        <taxon>Capsulimonadales</taxon>
        <taxon>Capsulimonadaceae</taxon>
        <taxon>Capsulimonas</taxon>
    </lineage>
</organism>
<proteinExistence type="predicted"/>
<dbReference type="EMBL" id="AP025739">
    <property type="protein sequence ID" value="BDI33587.1"/>
    <property type="molecule type" value="Genomic_DNA"/>
</dbReference>
<dbReference type="Proteomes" id="UP000287394">
    <property type="component" value="Chromosome"/>
</dbReference>
<name>A0A9N7L9T2_9BACT</name>
<gene>
    <name evidence="1" type="ORF">CCAX7_56380</name>
</gene>
<sequence>MDRRRTITTGSSDARVTNIRLCRGDYIVNYVFEIAGVQYHGVGSLKPSRADTPAYGDVIAVMHAPRNPKNNEPAAGIRFAELRKLPR</sequence>
<dbReference type="KEGG" id="ccot:CCAX7_56380"/>
<accession>A0A9N7L9T2</accession>
<evidence type="ECO:0000313" key="1">
    <source>
        <dbReference type="EMBL" id="BDI33587.1"/>
    </source>
</evidence>
<protein>
    <submittedName>
        <fullName evidence="1">Uncharacterized protein</fullName>
    </submittedName>
</protein>